<dbReference type="Pfam" id="PF08245">
    <property type="entry name" value="Mur_ligase_M"/>
    <property type="match status" value="1"/>
</dbReference>
<dbReference type="EMBL" id="UINC01164772">
    <property type="protein sequence ID" value="SVD65793.1"/>
    <property type="molecule type" value="Genomic_DNA"/>
</dbReference>
<proteinExistence type="predicted"/>
<dbReference type="Gene3D" id="3.40.1190.10">
    <property type="entry name" value="Mur-like, catalytic domain"/>
    <property type="match status" value="1"/>
</dbReference>
<dbReference type="InterPro" id="IPR013221">
    <property type="entry name" value="Mur_ligase_cen"/>
</dbReference>
<evidence type="ECO:0000259" key="2">
    <source>
        <dbReference type="Pfam" id="PF08245"/>
    </source>
</evidence>
<evidence type="ECO:0000259" key="1">
    <source>
        <dbReference type="Pfam" id="PF02875"/>
    </source>
</evidence>
<dbReference type="GO" id="GO:0016881">
    <property type="term" value="F:acid-amino acid ligase activity"/>
    <property type="evidence" value="ECO:0007669"/>
    <property type="project" value="InterPro"/>
</dbReference>
<dbReference type="Gene3D" id="3.90.190.20">
    <property type="entry name" value="Mur ligase, C-terminal domain"/>
    <property type="match status" value="1"/>
</dbReference>
<dbReference type="SUPFAM" id="SSF53244">
    <property type="entry name" value="MurD-like peptide ligases, peptide-binding domain"/>
    <property type="match status" value="1"/>
</dbReference>
<dbReference type="PANTHER" id="PTHR43445:SF3">
    <property type="entry name" value="UDP-N-ACETYLMURAMATE--L-ALANINE LIGASE"/>
    <property type="match status" value="1"/>
</dbReference>
<feature type="domain" description="Mur ligase C-terminal" evidence="1">
    <location>
        <begin position="230"/>
        <end position="264"/>
    </location>
</feature>
<organism evidence="3">
    <name type="scientific">marine metagenome</name>
    <dbReference type="NCBI Taxonomy" id="408172"/>
    <lineage>
        <taxon>unclassified sequences</taxon>
        <taxon>metagenomes</taxon>
        <taxon>ecological metagenomes</taxon>
    </lineage>
</organism>
<protein>
    <recommendedName>
        <fullName evidence="4">UDP-N-acetylmuramate--L-alanine ligase</fullName>
    </recommendedName>
</protein>
<accession>A0A382X4B8</accession>
<evidence type="ECO:0000313" key="3">
    <source>
        <dbReference type="EMBL" id="SVD65793.1"/>
    </source>
</evidence>
<dbReference type="InterPro" id="IPR036615">
    <property type="entry name" value="Mur_ligase_C_dom_sf"/>
</dbReference>
<feature type="non-terminal residue" evidence="3">
    <location>
        <position position="1"/>
    </location>
</feature>
<dbReference type="InterPro" id="IPR036565">
    <property type="entry name" value="Mur-like_cat_sf"/>
</dbReference>
<dbReference type="InterPro" id="IPR050061">
    <property type="entry name" value="MurCDEF_pg_biosynth"/>
</dbReference>
<feature type="non-terminal residue" evidence="3">
    <location>
        <position position="272"/>
    </location>
</feature>
<evidence type="ECO:0008006" key="4">
    <source>
        <dbReference type="Google" id="ProtNLM"/>
    </source>
</evidence>
<name>A0A382X4B8_9ZZZZ</name>
<dbReference type="SUPFAM" id="SSF53623">
    <property type="entry name" value="MurD-like peptide ligases, catalytic domain"/>
    <property type="match status" value="1"/>
</dbReference>
<dbReference type="Pfam" id="PF02875">
    <property type="entry name" value="Mur_ligase_C"/>
    <property type="match status" value="1"/>
</dbReference>
<dbReference type="PANTHER" id="PTHR43445">
    <property type="entry name" value="UDP-N-ACETYLMURAMATE--L-ALANINE LIGASE-RELATED"/>
    <property type="match status" value="1"/>
</dbReference>
<dbReference type="InterPro" id="IPR004101">
    <property type="entry name" value="Mur_ligase_C"/>
</dbReference>
<dbReference type="AlphaFoldDB" id="A0A382X4B8"/>
<feature type="domain" description="Mur ligase central" evidence="2">
    <location>
        <begin position="25"/>
        <end position="198"/>
    </location>
</feature>
<reference evidence="3" key="1">
    <citation type="submission" date="2018-05" db="EMBL/GenBank/DDBJ databases">
        <authorList>
            <person name="Lanie J.A."/>
            <person name="Ng W.-L."/>
            <person name="Kazmierczak K.M."/>
            <person name="Andrzejewski T.M."/>
            <person name="Davidsen T.M."/>
            <person name="Wayne K.J."/>
            <person name="Tettelin H."/>
            <person name="Glass J.I."/>
            <person name="Rusch D."/>
            <person name="Podicherti R."/>
            <person name="Tsui H.-C.T."/>
            <person name="Winkler M.E."/>
        </authorList>
    </citation>
    <scope>NUCLEOTIDE SEQUENCE</scope>
</reference>
<gene>
    <name evidence="3" type="ORF">METZ01_LOCUS418647</name>
</gene>
<sequence length="272" mass="31066">QYEIPIVRRAVLLANLIRRRRGVCVAGMHGKTTTTALLAQTLDALGAAPGYAVGAIVPQLGRPARMGDFDKRFFVVETDESDGTLREFHAEQSIVLNINEEHLDYYANFDAVCDEFIAFARQTTGTIFYCADDPRLAELYGDWDNAISYGFNPTAEYRVEIQPDKGFVVWQHEQRLGEFHIRLFGEKNISNAVAVVAFLHQNGFQTNEIARALFTYRGARRRQQELFADERYRVFDDYGHHPQEIRATLRAIKEQCGGRLVVAFQPHRYSRT</sequence>
<dbReference type="GO" id="GO:0005524">
    <property type="term" value="F:ATP binding"/>
    <property type="evidence" value="ECO:0007669"/>
    <property type="project" value="InterPro"/>
</dbReference>